<dbReference type="Gene3D" id="6.10.140.1950">
    <property type="match status" value="1"/>
</dbReference>
<evidence type="ECO:0000259" key="8">
    <source>
        <dbReference type="PROSITE" id="PS00745"/>
    </source>
</evidence>
<dbReference type="InterPro" id="IPR004373">
    <property type="entry name" value="RF-1"/>
</dbReference>
<name>A0ABY5J0M6_9BACT</name>
<accession>A0ABY5J0M6</accession>
<dbReference type="NCBIfam" id="NF001859">
    <property type="entry name" value="PRK00591.1"/>
    <property type="match status" value="1"/>
</dbReference>
<dbReference type="InterPro" id="IPR045853">
    <property type="entry name" value="Pep_chain_release_fac_I_sf"/>
</dbReference>
<comment type="similarity">
    <text evidence="2 6">Belongs to the prokaryotic/mitochondrial release factor family.</text>
</comment>
<dbReference type="NCBIfam" id="TIGR00019">
    <property type="entry name" value="prfA"/>
    <property type="match status" value="1"/>
</dbReference>
<feature type="modified residue" description="N5-methylglutamine" evidence="6">
    <location>
        <position position="237"/>
    </location>
</feature>
<keyword evidence="4 6" id="KW-0648">Protein biosynthesis</keyword>
<reference evidence="9" key="1">
    <citation type="submission" date="2022-07" db="EMBL/GenBank/DDBJ databases">
        <title>Complete genome of Mycoplasma equigenitalium type strain T37.</title>
        <authorList>
            <person name="Spergser J."/>
        </authorList>
    </citation>
    <scope>NUCLEOTIDE SEQUENCE</scope>
    <source>
        <strain evidence="9">T37</strain>
    </source>
</reference>
<evidence type="ECO:0000313" key="10">
    <source>
        <dbReference type="Proteomes" id="UP001059576"/>
    </source>
</evidence>
<evidence type="ECO:0000256" key="3">
    <source>
        <dbReference type="ARBA" id="ARBA00022481"/>
    </source>
</evidence>
<protein>
    <recommendedName>
        <fullName evidence="5 6">Peptide chain release factor 1</fullName>
        <shortName evidence="6">RF-1</shortName>
    </recommendedName>
</protein>
<dbReference type="PANTHER" id="PTHR43804">
    <property type="entry name" value="LD18447P"/>
    <property type="match status" value="1"/>
</dbReference>
<dbReference type="Gene3D" id="3.30.160.20">
    <property type="match status" value="1"/>
</dbReference>
<proteinExistence type="inferred from homology"/>
<dbReference type="PANTHER" id="PTHR43804:SF7">
    <property type="entry name" value="LD18447P"/>
    <property type="match status" value="1"/>
</dbReference>
<dbReference type="HAMAP" id="MF_00093">
    <property type="entry name" value="Rel_fac_1"/>
    <property type="match status" value="1"/>
</dbReference>
<keyword evidence="3 6" id="KW-0488">Methylation</keyword>
<sequence length="358" mass="40338">MKKAMYDSLLKIKDKYLQIELDLQKPEVINEISKFNVLNKELNNIRPVFLKFVEYQRYEENLKNAKLMLQEDDVELVEMAKIEIVEAEEKMPNIIEELKILLLPKDENDDKNVIMEIRGAAGGDEANIFAGDLYRMYTKWAASNGMRTSLIEQNATSSGGFSIIAFKVNGENAYSKLKFESGVHRVQRIPVTETQGRVHTSTATVTVMPEIDETIDIEINAKDLKIDTFRSSGAGGQSVNTTDSAVRITHIPTGIVVTSQEGRSQIGNKEIAMGFLKAKLYDLELQKKQAEETGYRALAGHGDRSEKIRTYNYPQDRVTDHRIGFSTSLKQVVEGKLDPIIDSLIAFEQAQRLEKSGL</sequence>
<evidence type="ECO:0000256" key="4">
    <source>
        <dbReference type="ARBA" id="ARBA00022917"/>
    </source>
</evidence>
<organism evidence="9 10">
    <name type="scientific">Mycoplasmopsis equigenitalium</name>
    <dbReference type="NCBI Taxonomy" id="114883"/>
    <lineage>
        <taxon>Bacteria</taxon>
        <taxon>Bacillati</taxon>
        <taxon>Mycoplasmatota</taxon>
        <taxon>Mycoplasmoidales</taxon>
        <taxon>Metamycoplasmataceae</taxon>
        <taxon>Mycoplasmopsis</taxon>
    </lineage>
</organism>
<feature type="coiled-coil region" evidence="7">
    <location>
        <begin position="55"/>
        <end position="97"/>
    </location>
</feature>
<comment type="subcellular location">
    <subcellularLocation>
        <location evidence="6">Cytoplasm</location>
    </subcellularLocation>
</comment>
<dbReference type="Gene3D" id="3.30.70.1660">
    <property type="match status" value="1"/>
</dbReference>
<gene>
    <name evidence="6 9" type="primary">prfA</name>
    <name evidence="9" type="ORF">NPA09_02840</name>
</gene>
<dbReference type="Pfam" id="PF00472">
    <property type="entry name" value="RF-1"/>
    <property type="match status" value="1"/>
</dbReference>
<dbReference type="Proteomes" id="UP001059576">
    <property type="component" value="Chromosome"/>
</dbReference>
<evidence type="ECO:0000256" key="2">
    <source>
        <dbReference type="ARBA" id="ARBA00010835"/>
    </source>
</evidence>
<keyword evidence="10" id="KW-1185">Reference proteome</keyword>
<evidence type="ECO:0000256" key="7">
    <source>
        <dbReference type="SAM" id="Coils"/>
    </source>
</evidence>
<dbReference type="SMART" id="SM00937">
    <property type="entry name" value="PCRF"/>
    <property type="match status" value="1"/>
</dbReference>
<dbReference type="SUPFAM" id="SSF75620">
    <property type="entry name" value="Release factor"/>
    <property type="match status" value="1"/>
</dbReference>
<evidence type="ECO:0000256" key="6">
    <source>
        <dbReference type="HAMAP-Rule" id="MF_00093"/>
    </source>
</evidence>
<dbReference type="InterPro" id="IPR000352">
    <property type="entry name" value="Pep_chain_release_fac_I"/>
</dbReference>
<evidence type="ECO:0000256" key="5">
    <source>
        <dbReference type="ARBA" id="ARBA00050039"/>
    </source>
</evidence>
<evidence type="ECO:0000256" key="1">
    <source>
        <dbReference type="ARBA" id="ARBA00002986"/>
    </source>
</evidence>
<evidence type="ECO:0000313" key="9">
    <source>
        <dbReference type="EMBL" id="UUD36809.1"/>
    </source>
</evidence>
<dbReference type="Pfam" id="PF03462">
    <property type="entry name" value="PCRF"/>
    <property type="match status" value="1"/>
</dbReference>
<keyword evidence="7" id="KW-0175">Coiled coil</keyword>
<dbReference type="PROSITE" id="PS00745">
    <property type="entry name" value="RF_PROK_I"/>
    <property type="match status" value="1"/>
</dbReference>
<dbReference type="InterPro" id="IPR050057">
    <property type="entry name" value="Prokaryotic/Mito_RF"/>
</dbReference>
<keyword evidence="6" id="KW-0963">Cytoplasm</keyword>
<dbReference type="EMBL" id="CP101808">
    <property type="protein sequence ID" value="UUD36809.1"/>
    <property type="molecule type" value="Genomic_DNA"/>
</dbReference>
<dbReference type="RefSeq" id="WP_129723050.1">
    <property type="nucleotide sequence ID" value="NZ_CP101808.1"/>
</dbReference>
<dbReference type="InterPro" id="IPR005139">
    <property type="entry name" value="PCRF"/>
</dbReference>
<comment type="function">
    <text evidence="1 6">Peptide chain release factor 1 directs the termination of translation in response to the peptide chain termination codons UAG and UAA.</text>
</comment>
<comment type="PTM">
    <text evidence="6">Methylated by PrmC. Methylation increases the termination efficiency of RF1.</text>
</comment>
<feature type="domain" description="Prokaryotic-type class I peptide chain release factors" evidence="8">
    <location>
        <begin position="230"/>
        <end position="246"/>
    </location>
</feature>